<accession>A0A2P2M6E9</accession>
<feature type="transmembrane region" description="Helical" evidence="1">
    <location>
        <begin position="6"/>
        <end position="28"/>
    </location>
</feature>
<evidence type="ECO:0000313" key="2">
    <source>
        <dbReference type="EMBL" id="MBX25777.1"/>
    </source>
</evidence>
<dbReference type="InterPro" id="IPR027417">
    <property type="entry name" value="P-loop_NTPase"/>
</dbReference>
<keyword evidence="1" id="KW-0472">Membrane</keyword>
<keyword evidence="2" id="KW-0347">Helicase</keyword>
<organism evidence="2">
    <name type="scientific">Rhizophora mucronata</name>
    <name type="common">Asiatic mangrove</name>
    <dbReference type="NCBI Taxonomy" id="61149"/>
    <lineage>
        <taxon>Eukaryota</taxon>
        <taxon>Viridiplantae</taxon>
        <taxon>Streptophyta</taxon>
        <taxon>Embryophyta</taxon>
        <taxon>Tracheophyta</taxon>
        <taxon>Spermatophyta</taxon>
        <taxon>Magnoliopsida</taxon>
        <taxon>eudicotyledons</taxon>
        <taxon>Gunneridae</taxon>
        <taxon>Pentapetalae</taxon>
        <taxon>rosids</taxon>
        <taxon>fabids</taxon>
        <taxon>Malpighiales</taxon>
        <taxon>Rhizophoraceae</taxon>
        <taxon>Rhizophora</taxon>
    </lineage>
</organism>
<reference evidence="2" key="1">
    <citation type="submission" date="2018-02" db="EMBL/GenBank/DDBJ databases">
        <title>Rhizophora mucronata_Transcriptome.</title>
        <authorList>
            <person name="Meera S.P."/>
            <person name="Sreeshan A."/>
            <person name="Augustine A."/>
        </authorList>
    </citation>
    <scope>NUCLEOTIDE SEQUENCE</scope>
    <source>
        <tissue evidence="2">Leaf</tissue>
    </source>
</reference>
<keyword evidence="2" id="KW-0547">Nucleotide-binding</keyword>
<evidence type="ECO:0000256" key="1">
    <source>
        <dbReference type="SAM" id="Phobius"/>
    </source>
</evidence>
<dbReference type="GO" id="GO:0004386">
    <property type="term" value="F:helicase activity"/>
    <property type="evidence" value="ECO:0007669"/>
    <property type="project" value="UniProtKB-KW"/>
</dbReference>
<dbReference type="EMBL" id="GGEC01045293">
    <property type="protein sequence ID" value="MBX25777.1"/>
    <property type="molecule type" value="Transcribed_RNA"/>
</dbReference>
<sequence>MMVDFLCSYNFCLYFLVMSGKTFVLLAVQDVTKIKFLTDGILLREMMDDPLLTKYRYHSWFLLSSADFPKIWDQRNFPMFRGLEILFNLNFFLLLAV</sequence>
<keyword evidence="1" id="KW-0812">Transmembrane</keyword>
<keyword evidence="2" id="KW-0378">Hydrolase</keyword>
<protein>
    <submittedName>
        <fullName evidence="2">ATP-dependent RNA helicase</fullName>
    </submittedName>
</protein>
<dbReference type="Gene3D" id="3.40.50.300">
    <property type="entry name" value="P-loop containing nucleotide triphosphate hydrolases"/>
    <property type="match status" value="1"/>
</dbReference>
<dbReference type="AlphaFoldDB" id="A0A2P2M6E9"/>
<name>A0A2P2M6E9_RHIMU</name>
<proteinExistence type="predicted"/>
<keyword evidence="2" id="KW-0067">ATP-binding</keyword>
<keyword evidence="1" id="KW-1133">Transmembrane helix</keyword>